<dbReference type="Proteomes" id="UP001204142">
    <property type="component" value="Unassembled WGS sequence"/>
</dbReference>
<gene>
    <name evidence="1" type="ORF">NQT62_06870</name>
</gene>
<name>A0ABT1WFL0_9BURK</name>
<reference evidence="1 2" key="1">
    <citation type="submission" date="2022-07" db="EMBL/GenBank/DDBJ databases">
        <authorList>
            <person name="Xamxidin M."/>
            <person name="Wu M."/>
        </authorList>
    </citation>
    <scope>NUCLEOTIDE SEQUENCE [LARGE SCALE GENOMIC DNA]</scope>
    <source>
        <strain evidence="1 2">NBRC 111650</strain>
    </source>
</reference>
<evidence type="ECO:0000313" key="2">
    <source>
        <dbReference type="Proteomes" id="UP001204142"/>
    </source>
</evidence>
<accession>A0ABT1WFL0</accession>
<organism evidence="1 2">
    <name type="scientific">Limnobacter humi</name>
    <dbReference type="NCBI Taxonomy" id="1778671"/>
    <lineage>
        <taxon>Bacteria</taxon>
        <taxon>Pseudomonadati</taxon>
        <taxon>Pseudomonadota</taxon>
        <taxon>Betaproteobacteria</taxon>
        <taxon>Burkholderiales</taxon>
        <taxon>Burkholderiaceae</taxon>
        <taxon>Limnobacter</taxon>
    </lineage>
</organism>
<comment type="caution">
    <text evidence="1">The sequence shown here is derived from an EMBL/GenBank/DDBJ whole genome shotgun (WGS) entry which is preliminary data.</text>
</comment>
<keyword evidence="2" id="KW-1185">Reference proteome</keyword>
<dbReference type="RefSeq" id="WP_256763920.1">
    <property type="nucleotide sequence ID" value="NZ_JANIGO010000002.1"/>
</dbReference>
<sequence length="346" mass="38264">MSLFPTVAFRQSLALTLICLLTACAMPGVGPRSISPSRMNYNDAISRSWDEQLLLNLVRVRYGESPLFVDITAINASMAASANAGVGLNFIDNGSRERINSVGVEVRDAPVISYNYLQGEAFAKHVLTPLTPSIIEPLTRSGWSAERLLLCCIETVNGIDNDVPDRDRFGRVADLMGELQTARLLRINSTADRRIVLTIRSQHPMAVELRHMLGLDPNEERFDLVDGVQHTPHSIAMQGRSVLAVFHGLGYAVEVPPVDSNKVVQLINSDGVEVDSRLLTSQLLRVQSGNKEPDNAQVKVNVRGHWFWIDDTDLNSKLTLSLLRMLLFIKSVDRPSYAPVITIPTQ</sequence>
<evidence type="ECO:0000313" key="1">
    <source>
        <dbReference type="EMBL" id="MCQ8896159.1"/>
    </source>
</evidence>
<protein>
    <submittedName>
        <fullName evidence="1">Uncharacterized protein</fullName>
    </submittedName>
</protein>
<proteinExistence type="predicted"/>
<dbReference type="EMBL" id="JANIGO010000002">
    <property type="protein sequence ID" value="MCQ8896159.1"/>
    <property type="molecule type" value="Genomic_DNA"/>
</dbReference>